<dbReference type="Proteomes" id="UP001607221">
    <property type="component" value="Unassembled WGS sequence"/>
</dbReference>
<keyword evidence="1" id="KW-0812">Transmembrane</keyword>
<dbReference type="RefSeq" id="WP_394632302.1">
    <property type="nucleotide sequence ID" value="NZ_JBIHSE010000001.1"/>
</dbReference>
<organism evidence="3 4">
    <name type="scientific">Vibrio jasicida</name>
    <dbReference type="NCBI Taxonomy" id="766224"/>
    <lineage>
        <taxon>Bacteria</taxon>
        <taxon>Pseudomonadati</taxon>
        <taxon>Pseudomonadota</taxon>
        <taxon>Gammaproteobacteria</taxon>
        <taxon>Vibrionales</taxon>
        <taxon>Vibrionaceae</taxon>
        <taxon>Vibrio</taxon>
    </lineage>
</organism>
<keyword evidence="1" id="KW-1133">Transmembrane helix</keyword>
<evidence type="ECO:0000313" key="4">
    <source>
        <dbReference type="Proteomes" id="UP001607221"/>
    </source>
</evidence>
<dbReference type="EC" id="2.4.-.-" evidence="3"/>
<feature type="domain" description="Glycosyltransferase 2-like" evidence="2">
    <location>
        <begin position="7"/>
        <end position="138"/>
    </location>
</feature>
<dbReference type="EMBL" id="JBIHSE010000001">
    <property type="protein sequence ID" value="MFH0272481.1"/>
    <property type="molecule type" value="Genomic_DNA"/>
</dbReference>
<dbReference type="InterPro" id="IPR001173">
    <property type="entry name" value="Glyco_trans_2-like"/>
</dbReference>
<dbReference type="GO" id="GO:0016757">
    <property type="term" value="F:glycosyltransferase activity"/>
    <property type="evidence" value="ECO:0007669"/>
    <property type="project" value="UniProtKB-KW"/>
</dbReference>
<keyword evidence="3" id="KW-0808">Transferase</keyword>
<feature type="transmembrane region" description="Helical" evidence="1">
    <location>
        <begin position="274"/>
        <end position="292"/>
    </location>
</feature>
<protein>
    <submittedName>
        <fullName evidence="3">Glycosyltransferase</fullName>
        <ecNumber evidence="3">2.4.-.-</ecNumber>
    </submittedName>
</protein>
<keyword evidence="4" id="KW-1185">Reference proteome</keyword>
<dbReference type="SUPFAM" id="SSF53448">
    <property type="entry name" value="Nucleotide-diphospho-sugar transferases"/>
    <property type="match status" value="1"/>
</dbReference>
<accession>A0ABW7J8T9</accession>
<evidence type="ECO:0000313" key="3">
    <source>
        <dbReference type="EMBL" id="MFH0272481.1"/>
    </source>
</evidence>
<keyword evidence="3" id="KW-0328">Glycosyltransferase</keyword>
<reference evidence="3 4" key="1">
    <citation type="submission" date="2024-10" db="EMBL/GenBank/DDBJ databases">
        <authorList>
            <person name="Yibar A."/>
            <person name="Saticioglu I.B."/>
            <person name="Duman M."/>
            <person name="Ajmi N."/>
            <person name="Gurler F."/>
            <person name="Ay H."/>
            <person name="Onuk E."/>
            <person name="Guler S."/>
            <person name="Romalde J.L."/>
        </authorList>
    </citation>
    <scope>NUCLEOTIDE SEQUENCE [LARGE SCALE GENOMIC DNA]</scope>
    <source>
        <strain evidence="3 4">1-TCBS-A</strain>
    </source>
</reference>
<dbReference type="Pfam" id="PF00535">
    <property type="entry name" value="Glycos_transf_2"/>
    <property type="match status" value="1"/>
</dbReference>
<keyword evidence="1" id="KW-0472">Membrane</keyword>
<gene>
    <name evidence="3" type="ORF">ACGRHZ_14290</name>
</gene>
<dbReference type="PANTHER" id="PTHR43685">
    <property type="entry name" value="GLYCOSYLTRANSFERASE"/>
    <property type="match status" value="1"/>
</dbReference>
<dbReference type="InterPro" id="IPR029044">
    <property type="entry name" value="Nucleotide-diphossugar_trans"/>
</dbReference>
<dbReference type="InterPro" id="IPR050834">
    <property type="entry name" value="Glycosyltransf_2"/>
</dbReference>
<comment type="caution">
    <text evidence="3">The sequence shown here is derived from an EMBL/GenBank/DDBJ whole genome shotgun (WGS) entry which is preliminary data.</text>
</comment>
<evidence type="ECO:0000256" key="1">
    <source>
        <dbReference type="SAM" id="Phobius"/>
    </source>
</evidence>
<name>A0ABW7J8T9_9VIBR</name>
<dbReference type="PANTHER" id="PTHR43685:SF2">
    <property type="entry name" value="GLYCOSYLTRANSFERASE 2-LIKE DOMAIN-CONTAINING PROTEIN"/>
    <property type="match status" value="1"/>
</dbReference>
<sequence>MKKVDCSVIVPVFNGQKYIETFFEAINKQNYPSESFEVIFVNNNSNDNTYECLLKKINGHENYKVVNYKDRASSYSSRNYGVRFAKSHRILFTDIDCIPQPLWIRSIMEILSKENSCLISGGIKLFFNNTLPNVYELFDERYFLNQNAYAKERTGATANLATTLDVFNSVGGFKDVLSGGDRDFCRRVNEKENIKFHYAKDALVLHPARDTKKQILGKIERVSRGKAHLNKDKDFMFRVLSKIKNFIGMFIQLKQIKEVLLLIRSNRYGVRMKVKFSLFSFYCGFYARFLIFRGDA</sequence>
<dbReference type="Gene3D" id="3.90.550.10">
    <property type="entry name" value="Spore Coat Polysaccharide Biosynthesis Protein SpsA, Chain A"/>
    <property type="match status" value="1"/>
</dbReference>
<proteinExistence type="predicted"/>
<evidence type="ECO:0000259" key="2">
    <source>
        <dbReference type="Pfam" id="PF00535"/>
    </source>
</evidence>